<proteinExistence type="predicted"/>
<gene>
    <name evidence="2" type="ORF">SAMN06265218_104215</name>
</gene>
<reference evidence="2 3" key="1">
    <citation type="submission" date="2017-05" db="EMBL/GenBank/DDBJ databases">
        <authorList>
            <person name="Varghese N."/>
            <person name="Submissions S."/>
        </authorList>
    </citation>
    <scope>NUCLEOTIDE SEQUENCE [LARGE SCALE GENOMIC DNA]</scope>
    <source>
        <strain evidence="2 3">DSM 21194</strain>
    </source>
</reference>
<accession>A0A521BZS2</accession>
<protein>
    <submittedName>
        <fullName evidence="2">Uncharacterized protein</fullName>
    </submittedName>
</protein>
<dbReference type="EMBL" id="FXTH01000004">
    <property type="protein sequence ID" value="SMO52653.1"/>
    <property type="molecule type" value="Genomic_DNA"/>
</dbReference>
<evidence type="ECO:0000313" key="3">
    <source>
        <dbReference type="Proteomes" id="UP000317593"/>
    </source>
</evidence>
<organism evidence="2 3">
    <name type="scientific">Fodinibius sediminis</name>
    <dbReference type="NCBI Taxonomy" id="1214077"/>
    <lineage>
        <taxon>Bacteria</taxon>
        <taxon>Pseudomonadati</taxon>
        <taxon>Balneolota</taxon>
        <taxon>Balneolia</taxon>
        <taxon>Balneolales</taxon>
        <taxon>Balneolaceae</taxon>
        <taxon>Fodinibius</taxon>
    </lineage>
</organism>
<evidence type="ECO:0000313" key="2">
    <source>
        <dbReference type="EMBL" id="SMO52653.1"/>
    </source>
</evidence>
<sequence>MYIFGNFQEVTNSASKRGTICGRQSLPFDWQIEKKPPFTRGLAPETATSPRMTKGKGIGRGNSPGNTTMLQPMTIMLGENLL</sequence>
<dbReference type="Proteomes" id="UP000317593">
    <property type="component" value="Unassembled WGS sequence"/>
</dbReference>
<name>A0A521BZS2_9BACT</name>
<dbReference type="AlphaFoldDB" id="A0A521BZS2"/>
<feature type="region of interest" description="Disordered" evidence="1">
    <location>
        <begin position="35"/>
        <end position="71"/>
    </location>
</feature>
<evidence type="ECO:0000256" key="1">
    <source>
        <dbReference type="SAM" id="MobiDB-lite"/>
    </source>
</evidence>
<keyword evidence="3" id="KW-1185">Reference proteome</keyword>